<dbReference type="AlphaFoldDB" id="A0A1V5MIM6"/>
<evidence type="ECO:0000313" key="2">
    <source>
        <dbReference type="EMBL" id="OPZ92770.1"/>
    </source>
</evidence>
<dbReference type="Proteomes" id="UP000485484">
    <property type="component" value="Unassembled WGS sequence"/>
</dbReference>
<feature type="region of interest" description="Disordered" evidence="1">
    <location>
        <begin position="221"/>
        <end position="244"/>
    </location>
</feature>
<protein>
    <submittedName>
        <fullName evidence="2">Uncharacterized protein</fullName>
    </submittedName>
</protein>
<reference evidence="2" key="1">
    <citation type="submission" date="2017-02" db="EMBL/GenBank/DDBJ databases">
        <title>Delving into the versatile metabolic prowess of the omnipresent phylum Bacteroidetes.</title>
        <authorList>
            <person name="Nobu M.K."/>
            <person name="Mei R."/>
            <person name="Narihiro T."/>
            <person name="Kuroda K."/>
            <person name="Liu W.-T."/>
        </authorList>
    </citation>
    <scope>NUCLEOTIDE SEQUENCE</scope>
    <source>
        <strain evidence="2">ADurb.Bin417</strain>
    </source>
</reference>
<comment type="caution">
    <text evidence="2">The sequence shown here is derived from an EMBL/GenBank/DDBJ whole genome shotgun (WGS) entry which is preliminary data.</text>
</comment>
<feature type="compositionally biased region" description="Low complexity" evidence="1">
    <location>
        <begin position="227"/>
        <end position="241"/>
    </location>
</feature>
<organism evidence="2">
    <name type="scientific">candidate division TA06 bacterium ADurb.Bin417</name>
    <dbReference type="NCBI Taxonomy" id="1852828"/>
    <lineage>
        <taxon>Bacteria</taxon>
        <taxon>Bacteria division TA06</taxon>
    </lineage>
</organism>
<gene>
    <name evidence="2" type="ORF">BWY73_00642</name>
</gene>
<dbReference type="EMBL" id="MWAK01000070">
    <property type="protein sequence ID" value="OPZ92770.1"/>
    <property type="molecule type" value="Genomic_DNA"/>
</dbReference>
<name>A0A1V5MIM6_UNCT6</name>
<accession>A0A1V5MIM6</accession>
<evidence type="ECO:0000256" key="1">
    <source>
        <dbReference type="SAM" id="MobiDB-lite"/>
    </source>
</evidence>
<sequence>MAIPVVFKIIVVVLLVVGNHVAQSETIVSGDEVDTHIRSATIVLIEIAAAGEPVADDQFLRPVRRPVFVFGQQFAVQVLTPLLFGAVPGVKAVVPLPVLDRGRPGIIQGHQDQRVGPGHRFVAQAPDVRIVLVDVKGIGLPHPVGERAAGRIKVTLGRVENAGIAVGPGETGRPADNAGFVFEEGQRFALAAEPVWINQLPAGSVGAALETGVQQDLRRLGGRRPQEGGQQQKEAEAGQPENPFLPDLAILHHSIPPVNRLTADQ</sequence>
<proteinExistence type="predicted"/>